<reference evidence="4" key="1">
    <citation type="journal article" date="2023" name="Mol. Phylogenet. Evol.">
        <title>Genome-scale phylogeny and comparative genomics of the fungal order Sordariales.</title>
        <authorList>
            <person name="Hensen N."/>
            <person name="Bonometti L."/>
            <person name="Westerberg I."/>
            <person name="Brannstrom I.O."/>
            <person name="Guillou S."/>
            <person name="Cros-Aarteil S."/>
            <person name="Calhoun S."/>
            <person name="Haridas S."/>
            <person name="Kuo A."/>
            <person name="Mondo S."/>
            <person name="Pangilinan J."/>
            <person name="Riley R."/>
            <person name="LaButti K."/>
            <person name="Andreopoulos B."/>
            <person name="Lipzen A."/>
            <person name="Chen C."/>
            <person name="Yan M."/>
            <person name="Daum C."/>
            <person name="Ng V."/>
            <person name="Clum A."/>
            <person name="Steindorff A."/>
            <person name="Ohm R.A."/>
            <person name="Martin F."/>
            <person name="Silar P."/>
            <person name="Natvig D.O."/>
            <person name="Lalanne C."/>
            <person name="Gautier V."/>
            <person name="Ament-Velasquez S.L."/>
            <person name="Kruys A."/>
            <person name="Hutchinson M.I."/>
            <person name="Powell A.J."/>
            <person name="Barry K."/>
            <person name="Miller A.N."/>
            <person name="Grigoriev I.V."/>
            <person name="Debuchy R."/>
            <person name="Gladieux P."/>
            <person name="Hiltunen Thoren M."/>
            <person name="Johannesson H."/>
        </authorList>
    </citation>
    <scope>NUCLEOTIDE SEQUENCE</scope>
    <source>
        <strain evidence="4">PSN243</strain>
    </source>
</reference>
<feature type="compositionally biased region" description="Low complexity" evidence="1">
    <location>
        <begin position="285"/>
        <end position="304"/>
    </location>
</feature>
<dbReference type="SUPFAM" id="SSF54373">
    <property type="entry name" value="FAD-linked reductases, C-terminal domain"/>
    <property type="match status" value="1"/>
</dbReference>
<evidence type="ECO:0000259" key="2">
    <source>
        <dbReference type="Pfam" id="PF01593"/>
    </source>
</evidence>
<dbReference type="InterPro" id="IPR050464">
    <property type="entry name" value="Zeta_carotene_desat/Oxidored"/>
</dbReference>
<dbReference type="Gene3D" id="4.10.1000.40">
    <property type="match status" value="1"/>
</dbReference>
<organism evidence="4 5">
    <name type="scientific">Podospora aff. communis PSN243</name>
    <dbReference type="NCBI Taxonomy" id="3040156"/>
    <lineage>
        <taxon>Eukaryota</taxon>
        <taxon>Fungi</taxon>
        <taxon>Dikarya</taxon>
        <taxon>Ascomycota</taxon>
        <taxon>Pezizomycotina</taxon>
        <taxon>Sordariomycetes</taxon>
        <taxon>Sordariomycetidae</taxon>
        <taxon>Sordariales</taxon>
        <taxon>Podosporaceae</taxon>
        <taxon>Podospora</taxon>
    </lineage>
</organism>
<dbReference type="Pfam" id="PF22683">
    <property type="entry name" value="Nab2-like_zf-CCCH"/>
    <property type="match status" value="1"/>
</dbReference>
<evidence type="ECO:0000313" key="4">
    <source>
        <dbReference type="EMBL" id="KAK4451610.1"/>
    </source>
</evidence>
<dbReference type="InterPro" id="IPR002937">
    <property type="entry name" value="Amino_oxidase"/>
</dbReference>
<dbReference type="Gene3D" id="4.10.1000.30">
    <property type="match status" value="1"/>
</dbReference>
<feature type="domain" description="Amine oxidase" evidence="2">
    <location>
        <begin position="585"/>
        <end position="956"/>
    </location>
</feature>
<dbReference type="GO" id="GO:0005743">
    <property type="term" value="C:mitochondrial inner membrane"/>
    <property type="evidence" value="ECO:0007669"/>
    <property type="project" value="TreeGrafter"/>
</dbReference>
<keyword evidence="5" id="KW-1185">Reference proteome</keyword>
<evidence type="ECO:0000259" key="3">
    <source>
        <dbReference type="Pfam" id="PF22683"/>
    </source>
</evidence>
<dbReference type="Pfam" id="PF14608">
    <property type="entry name" value="zf-CCCH_2"/>
    <property type="match status" value="4"/>
</dbReference>
<dbReference type="GO" id="GO:0004729">
    <property type="term" value="F:oxygen-dependent protoporphyrinogen oxidase activity"/>
    <property type="evidence" value="ECO:0007669"/>
    <property type="project" value="TreeGrafter"/>
</dbReference>
<dbReference type="EMBL" id="MU865927">
    <property type="protein sequence ID" value="KAK4451610.1"/>
    <property type="molecule type" value="Genomic_DNA"/>
</dbReference>
<dbReference type="FunFam" id="4.10.1000.30:FF:000002">
    <property type="entry name" value="Nuclear polyadenylated RNA-binding protein Nab2"/>
    <property type="match status" value="1"/>
</dbReference>
<dbReference type="Proteomes" id="UP001321760">
    <property type="component" value="Unassembled WGS sequence"/>
</dbReference>
<proteinExistence type="predicted"/>
<accession>A0AAV9GVG5</accession>
<dbReference type="SUPFAM" id="SSF51905">
    <property type="entry name" value="FAD/NAD(P)-binding domain"/>
    <property type="match status" value="1"/>
</dbReference>
<feature type="region of interest" description="Disordered" evidence="1">
    <location>
        <begin position="166"/>
        <end position="198"/>
    </location>
</feature>
<dbReference type="Gene3D" id="3.50.50.60">
    <property type="entry name" value="FAD/NAD(P)-binding domain"/>
    <property type="match status" value="1"/>
</dbReference>
<sequence length="1311" mass="144909">MSELVIGTPLADALNVAIQSKISDLGWASGSSEVAAMSEYFILLLNNGKTQQEIVSEISGDLLGLGPEDQTAPAFAQWLIEQANGLHSQLAASTAPGSNGQGAVDMADDAMDAGFDPSLDMTDAPSNDLNAPTGPKAMRAGGMRGGSREKRMVGHINRTLDRSHDSALHRVRGQSGISRGPPTGPRMGAGRQPRTTANRAASVTAGLVNMNGMPMGPGMNGMGGVNGMPPHMPGQYVAPDILAMMEQQNQMLQQMQQQLLMQQSAMANSNNRHGHGRSLFDRSSRGNNFRRGGGQHQNNGHGHQAQNTDAVQADTSGQQGEDVEMSQTKREPPNPDETVCKFNLRCQNKDCKFAHQSPAAPPGVTVDVKDVCTFGAACKNRKCVGRHPSPATKAAHQSEMDCKFFPNCTNPHCPFRHPSMPPCRNGGECKVPNCKFTHVKTACKFNPCTNRTCPFTHEEGQRGTFKDKVWVADESKEHVSERKFVQDNGEEELVLPGSGMVDEGMPEPLNESGREVLRLLSIHQMYRISPRCVARTARSAGWARSALAVRSILFATSTTSRNDKKSPYPPNFKPPETIAVLGGGLTGLTTAWYLSRWIPKAEIVLYEASDRLGGWIDTETVPVTTPDGEKGTVSFERGARMVQIYRQGAPKFDDMVFYEMIDELGLQDEVLRIPRKNTMKNYIYFPDHLVEMPSAGTTLLEMIRKLWTEPLFQGLLPALWNGWAYGRTVKLSPTDVRKIRQGPRTETFHFSPRNHLTDLVGGPDNQSVGEYYSKYTSQPELVNNILSAMVHGIWGGDVSRLSSRRDPFGNLVDRPALAPGLPDHVLLLFDEIDLPLQMMRGEKASYKPAWTEDALKHGQLCFKNGFSTLTKALVDSLERNPMVTMRTSEPVTALHKHTTGLPVVVSKGQGPRMFQKVISTINADTLASITRGKLPSLADSHAVTIQAVNLWYPTPDLNKPYHGFGYLIPKTVKHELNPECALGVLFDSDREMVAGHSPDTVPGTKFTVLLGGHYWDDLPPDFRPSQAKAIEMAKAVVARHLGIPKHENDRAVASTKLCQGCIPQHYAGHWGRMAQADIELKKAFGGKVAVAGPSYQAPGVMGSIRAARELAWYTAGFYADSPIRSFAVGEAGLDRFSPDGSWYSVCHKSLLPMRFASHHLPNTKPPSLFKYLQDNFTVPFVKYLLRQVRRLQDPWHYSDSWNIRLGLDKVEKIIEHQAHFKREMAGRVKRLWGGHDEEMATSAELQRKLKMALKRMEELERLEDTTDVAKAKMELGLEMRGESGRILRRLHGMMKEKRLHYASQLDRHVNN</sequence>
<evidence type="ECO:0000313" key="5">
    <source>
        <dbReference type="Proteomes" id="UP001321760"/>
    </source>
</evidence>
<name>A0AAV9GVG5_9PEZI</name>
<gene>
    <name evidence="4" type="ORF">QBC34DRAFT_483774</name>
</gene>
<reference evidence="4" key="2">
    <citation type="submission" date="2023-05" db="EMBL/GenBank/DDBJ databases">
        <authorList>
            <consortium name="Lawrence Berkeley National Laboratory"/>
            <person name="Steindorff A."/>
            <person name="Hensen N."/>
            <person name="Bonometti L."/>
            <person name="Westerberg I."/>
            <person name="Brannstrom I.O."/>
            <person name="Guillou S."/>
            <person name="Cros-Aarteil S."/>
            <person name="Calhoun S."/>
            <person name="Haridas S."/>
            <person name="Kuo A."/>
            <person name="Mondo S."/>
            <person name="Pangilinan J."/>
            <person name="Riley R."/>
            <person name="Labutti K."/>
            <person name="Andreopoulos B."/>
            <person name="Lipzen A."/>
            <person name="Chen C."/>
            <person name="Yanf M."/>
            <person name="Daum C."/>
            <person name="Ng V."/>
            <person name="Clum A."/>
            <person name="Ohm R."/>
            <person name="Martin F."/>
            <person name="Silar P."/>
            <person name="Natvig D."/>
            <person name="Lalanne C."/>
            <person name="Gautier V."/>
            <person name="Ament-Velasquez S.L."/>
            <person name="Kruys A."/>
            <person name="Hutchinson M.I."/>
            <person name="Powell A.J."/>
            <person name="Barry K."/>
            <person name="Miller A.N."/>
            <person name="Grigoriev I.V."/>
            <person name="Debuchy R."/>
            <person name="Gladieux P."/>
            <person name="Thoren M.H."/>
            <person name="Johannesson H."/>
        </authorList>
    </citation>
    <scope>NUCLEOTIDE SEQUENCE</scope>
    <source>
        <strain evidence="4">PSN243</strain>
    </source>
</reference>
<dbReference type="InterPro" id="IPR036188">
    <property type="entry name" value="FAD/NAD-bd_sf"/>
</dbReference>
<dbReference type="PANTHER" id="PTHR42923">
    <property type="entry name" value="PROTOPORPHYRINOGEN OXIDASE"/>
    <property type="match status" value="1"/>
</dbReference>
<feature type="compositionally biased region" description="Polar residues" evidence="1">
    <location>
        <begin position="305"/>
        <end position="319"/>
    </location>
</feature>
<dbReference type="Pfam" id="PF01593">
    <property type="entry name" value="Amino_oxidase"/>
    <property type="match status" value="1"/>
</dbReference>
<evidence type="ECO:0008006" key="6">
    <source>
        <dbReference type="Google" id="ProtNLM"/>
    </source>
</evidence>
<feature type="region of interest" description="Disordered" evidence="1">
    <location>
        <begin position="264"/>
        <end position="336"/>
    </location>
</feature>
<dbReference type="PANTHER" id="PTHR42923:SF3">
    <property type="entry name" value="PROTOPORPHYRINOGEN OXIDASE"/>
    <property type="match status" value="1"/>
</dbReference>
<feature type="domain" description="Nab2-like CCCH zinc finger" evidence="3">
    <location>
        <begin position="443"/>
        <end position="462"/>
    </location>
</feature>
<dbReference type="FunFam" id="4.10.1000.40:FF:000002">
    <property type="entry name" value="Nuclear polyadenylated RNA-binding protein Nab2"/>
    <property type="match status" value="1"/>
</dbReference>
<dbReference type="InterPro" id="IPR055046">
    <property type="entry name" value="Nab2-like_Znf-CCCH"/>
</dbReference>
<evidence type="ECO:0000256" key="1">
    <source>
        <dbReference type="SAM" id="MobiDB-lite"/>
    </source>
</evidence>
<comment type="caution">
    <text evidence="4">The sequence shown here is derived from an EMBL/GenBank/DDBJ whole genome shotgun (WGS) entry which is preliminary data.</text>
</comment>
<protein>
    <recommendedName>
        <fullName evidence="6">Protoporphyrinogen oxidase</fullName>
    </recommendedName>
</protein>
<feature type="region of interest" description="Disordered" evidence="1">
    <location>
        <begin position="124"/>
        <end position="148"/>
    </location>
</feature>